<dbReference type="EMBL" id="VSRR010110808">
    <property type="protein sequence ID" value="MPC97642.1"/>
    <property type="molecule type" value="Genomic_DNA"/>
</dbReference>
<dbReference type="Proteomes" id="UP000324222">
    <property type="component" value="Unassembled WGS sequence"/>
</dbReference>
<reference evidence="2" key="1">
    <citation type="submission" date="2019-05" db="EMBL/GenBank/DDBJ databases">
        <title>Another draft genome of Portunus trituberculatus and its Hox gene families provides insights of decapod evolution.</title>
        <authorList>
            <person name="Jeong J.-H."/>
            <person name="Song I."/>
            <person name="Kim S."/>
            <person name="Choi T."/>
            <person name="Kim D."/>
            <person name="Ryu S."/>
            <person name="Kim W."/>
        </authorList>
    </citation>
    <scope>NUCLEOTIDE SEQUENCE [LARGE SCALE GENOMIC DNA]</scope>
    <source>
        <tissue evidence="2">Muscle</tissue>
    </source>
</reference>
<comment type="caution">
    <text evidence="2">The sequence shown here is derived from an EMBL/GenBank/DDBJ whole genome shotgun (WGS) entry which is preliminary data.</text>
</comment>
<accession>A0A5B7JNL1</accession>
<protein>
    <submittedName>
        <fullName evidence="2">Uncharacterized protein</fullName>
    </submittedName>
</protein>
<proteinExistence type="predicted"/>
<gene>
    <name evidence="2" type="ORF">E2C01_092966</name>
</gene>
<evidence type="ECO:0000256" key="1">
    <source>
        <dbReference type="SAM" id="MobiDB-lite"/>
    </source>
</evidence>
<evidence type="ECO:0000313" key="2">
    <source>
        <dbReference type="EMBL" id="MPC97642.1"/>
    </source>
</evidence>
<keyword evidence="3" id="KW-1185">Reference proteome</keyword>
<evidence type="ECO:0000313" key="3">
    <source>
        <dbReference type="Proteomes" id="UP000324222"/>
    </source>
</evidence>
<sequence length="79" mass="8390">MDDQVLCLFLSSRSPPSGSWTRDLKDDGSLSDSRAGGAETGTRRVGRGDEVGRVFLEAWGEGKGLAGYDRAWGRGRGGS</sequence>
<dbReference type="AlphaFoldDB" id="A0A5B7JNL1"/>
<name>A0A5B7JNL1_PORTR</name>
<organism evidence="2 3">
    <name type="scientific">Portunus trituberculatus</name>
    <name type="common">Swimming crab</name>
    <name type="synonym">Neptunus trituberculatus</name>
    <dbReference type="NCBI Taxonomy" id="210409"/>
    <lineage>
        <taxon>Eukaryota</taxon>
        <taxon>Metazoa</taxon>
        <taxon>Ecdysozoa</taxon>
        <taxon>Arthropoda</taxon>
        <taxon>Crustacea</taxon>
        <taxon>Multicrustacea</taxon>
        <taxon>Malacostraca</taxon>
        <taxon>Eumalacostraca</taxon>
        <taxon>Eucarida</taxon>
        <taxon>Decapoda</taxon>
        <taxon>Pleocyemata</taxon>
        <taxon>Brachyura</taxon>
        <taxon>Eubrachyura</taxon>
        <taxon>Portunoidea</taxon>
        <taxon>Portunidae</taxon>
        <taxon>Portuninae</taxon>
        <taxon>Portunus</taxon>
    </lineage>
</organism>
<feature type="region of interest" description="Disordered" evidence="1">
    <location>
        <begin position="13"/>
        <end position="47"/>
    </location>
</feature>